<dbReference type="InterPro" id="IPR017871">
    <property type="entry name" value="ABC_transporter-like_CS"/>
</dbReference>
<keyword evidence="8" id="KW-0472">Membrane</keyword>
<dbReference type="GO" id="GO:0016887">
    <property type="term" value="F:ATP hydrolysis activity"/>
    <property type="evidence" value="ECO:0007669"/>
    <property type="project" value="InterPro"/>
</dbReference>
<evidence type="ECO:0000313" key="10">
    <source>
        <dbReference type="EMBL" id="RLP74502.1"/>
    </source>
</evidence>
<dbReference type="Pfam" id="PF00005">
    <property type="entry name" value="ABC_tran"/>
    <property type="match status" value="1"/>
</dbReference>
<dbReference type="AlphaFoldDB" id="A0A3L7A5A6"/>
<evidence type="ECO:0000256" key="8">
    <source>
        <dbReference type="ARBA" id="ARBA00023136"/>
    </source>
</evidence>
<dbReference type="InterPro" id="IPR015856">
    <property type="entry name" value="ABC_transpr_CbiO/EcfA_su"/>
</dbReference>
<dbReference type="InterPro" id="IPR003593">
    <property type="entry name" value="AAA+_ATPase"/>
</dbReference>
<evidence type="ECO:0000256" key="5">
    <source>
        <dbReference type="ARBA" id="ARBA00022741"/>
    </source>
</evidence>
<comment type="similarity">
    <text evidence="2">Belongs to the ABC transporter superfamily.</text>
</comment>
<keyword evidence="6 10" id="KW-0067">ATP-binding</keyword>
<dbReference type="PANTHER" id="PTHR43553">
    <property type="entry name" value="HEAVY METAL TRANSPORTER"/>
    <property type="match status" value="1"/>
</dbReference>
<dbReference type="PROSITE" id="PS00211">
    <property type="entry name" value="ABC_TRANSPORTER_1"/>
    <property type="match status" value="1"/>
</dbReference>
<proteinExistence type="inferred from homology"/>
<evidence type="ECO:0000256" key="7">
    <source>
        <dbReference type="ARBA" id="ARBA00022967"/>
    </source>
</evidence>
<gene>
    <name evidence="10" type="ORF">D9V32_12485</name>
</gene>
<dbReference type="GO" id="GO:0043190">
    <property type="term" value="C:ATP-binding cassette (ABC) transporter complex"/>
    <property type="evidence" value="ECO:0007669"/>
    <property type="project" value="TreeGrafter"/>
</dbReference>
<organism evidence="10 11">
    <name type="scientific">Mycetocola tolaasinivorans</name>
    <dbReference type="NCBI Taxonomy" id="76635"/>
    <lineage>
        <taxon>Bacteria</taxon>
        <taxon>Bacillati</taxon>
        <taxon>Actinomycetota</taxon>
        <taxon>Actinomycetes</taxon>
        <taxon>Micrococcales</taxon>
        <taxon>Microbacteriaceae</taxon>
        <taxon>Mycetocola</taxon>
    </lineage>
</organism>
<dbReference type="CDD" id="cd03225">
    <property type="entry name" value="ABC_cobalt_CbiO_domain1"/>
    <property type="match status" value="1"/>
</dbReference>
<keyword evidence="5" id="KW-0547">Nucleotide-binding</keyword>
<name>A0A3L7A5A6_9MICO</name>
<dbReference type="EMBL" id="RCUX01000010">
    <property type="protein sequence ID" value="RLP74502.1"/>
    <property type="molecule type" value="Genomic_DNA"/>
</dbReference>
<feature type="domain" description="ABC transporter" evidence="9">
    <location>
        <begin position="17"/>
        <end position="258"/>
    </location>
</feature>
<protein>
    <submittedName>
        <fullName evidence="10">ABC transporter ATP-binding protein</fullName>
    </submittedName>
</protein>
<reference evidence="10 11" key="1">
    <citation type="submission" date="2018-10" db="EMBL/GenBank/DDBJ databases">
        <authorList>
            <person name="Li J."/>
        </authorList>
    </citation>
    <scope>NUCLEOTIDE SEQUENCE [LARGE SCALE GENOMIC DNA]</scope>
    <source>
        <strain evidence="10 11">IF 016277</strain>
    </source>
</reference>
<evidence type="ECO:0000256" key="6">
    <source>
        <dbReference type="ARBA" id="ARBA00022840"/>
    </source>
</evidence>
<dbReference type="Proteomes" id="UP000272503">
    <property type="component" value="Unassembled WGS sequence"/>
</dbReference>
<dbReference type="PANTHER" id="PTHR43553:SF24">
    <property type="entry name" value="ENERGY-COUPLING FACTOR TRANSPORTER ATP-BINDING PROTEIN ECFA1"/>
    <property type="match status" value="1"/>
</dbReference>
<dbReference type="GO" id="GO:0005524">
    <property type="term" value="F:ATP binding"/>
    <property type="evidence" value="ECO:0007669"/>
    <property type="project" value="UniProtKB-KW"/>
</dbReference>
<evidence type="ECO:0000259" key="9">
    <source>
        <dbReference type="PROSITE" id="PS50893"/>
    </source>
</evidence>
<evidence type="ECO:0000313" key="11">
    <source>
        <dbReference type="Proteomes" id="UP000272503"/>
    </source>
</evidence>
<dbReference type="OrthoDB" id="501320at2"/>
<evidence type="ECO:0000256" key="3">
    <source>
        <dbReference type="ARBA" id="ARBA00022448"/>
    </source>
</evidence>
<dbReference type="InterPro" id="IPR050095">
    <property type="entry name" value="ECF_ABC_transporter_ATP-bd"/>
</dbReference>
<dbReference type="Gene3D" id="3.40.50.300">
    <property type="entry name" value="P-loop containing nucleotide triphosphate hydrolases"/>
    <property type="match status" value="1"/>
</dbReference>
<comment type="caution">
    <text evidence="10">The sequence shown here is derived from an EMBL/GenBank/DDBJ whole genome shotgun (WGS) entry which is preliminary data.</text>
</comment>
<keyword evidence="11" id="KW-1185">Reference proteome</keyword>
<dbReference type="PROSITE" id="PS50893">
    <property type="entry name" value="ABC_TRANSPORTER_2"/>
    <property type="match status" value="1"/>
</dbReference>
<sequence length="298" mass="31774">MRPRGHHRSKDCAVDSVTLTDVTYTYPGSEGPVLRDINLSIRAGEFCSIIGPNGAGKTTLCAAIRGFVPKFYKGDFEGTVRIKGEDIADASIGEIARDVGFVFQNPFTQMSGITASVYDELAFGLRNLGVPPAQIRERVEGMLELAGITAFRDRDPFQLSGGQQQRVALAAMLIMEQDVIVIDEPTSQLDPQSTDDVFALIEAAQKQGRTIVLVEHKMGHVARYSDRVVLMGEGRIQAIGTPADVFTDPAAASHGITLPESIELAQRLAGHGVTVPGSPLTVPALIGALSGGSHHVAD</sequence>
<dbReference type="FunFam" id="3.40.50.300:FF:000224">
    <property type="entry name" value="Energy-coupling factor transporter ATP-binding protein EcfA"/>
    <property type="match status" value="1"/>
</dbReference>
<keyword evidence="7" id="KW-1278">Translocase</keyword>
<comment type="subcellular location">
    <subcellularLocation>
        <location evidence="1">Cell membrane</location>
    </subcellularLocation>
</comment>
<keyword evidence="4" id="KW-1003">Cell membrane</keyword>
<keyword evidence="3" id="KW-0813">Transport</keyword>
<dbReference type="SMART" id="SM00382">
    <property type="entry name" value="AAA"/>
    <property type="match status" value="1"/>
</dbReference>
<evidence type="ECO:0000256" key="2">
    <source>
        <dbReference type="ARBA" id="ARBA00005417"/>
    </source>
</evidence>
<evidence type="ECO:0000256" key="1">
    <source>
        <dbReference type="ARBA" id="ARBA00004236"/>
    </source>
</evidence>
<dbReference type="SUPFAM" id="SSF52540">
    <property type="entry name" value="P-loop containing nucleoside triphosphate hydrolases"/>
    <property type="match status" value="1"/>
</dbReference>
<evidence type="ECO:0000256" key="4">
    <source>
        <dbReference type="ARBA" id="ARBA00022475"/>
    </source>
</evidence>
<dbReference type="GO" id="GO:0042626">
    <property type="term" value="F:ATPase-coupled transmembrane transporter activity"/>
    <property type="evidence" value="ECO:0007669"/>
    <property type="project" value="TreeGrafter"/>
</dbReference>
<dbReference type="InterPro" id="IPR027417">
    <property type="entry name" value="P-loop_NTPase"/>
</dbReference>
<dbReference type="InterPro" id="IPR003439">
    <property type="entry name" value="ABC_transporter-like_ATP-bd"/>
</dbReference>
<accession>A0A3L7A5A6</accession>